<dbReference type="AlphaFoldDB" id="A0A0N4W9D8"/>
<dbReference type="WBParaSite" id="HPLM_0000689901-mRNA-1">
    <property type="protein sequence ID" value="HPLM_0000689901-mRNA-1"/>
    <property type="gene ID" value="HPLM_0000689901"/>
</dbReference>
<evidence type="ECO:0000313" key="1">
    <source>
        <dbReference type="WBParaSite" id="HPLM_0000689901-mRNA-1"/>
    </source>
</evidence>
<accession>A0A0N4W9D8</accession>
<reference evidence="1" key="1">
    <citation type="submission" date="2017-02" db="UniProtKB">
        <authorList>
            <consortium name="WormBaseParasite"/>
        </authorList>
    </citation>
    <scope>IDENTIFICATION</scope>
</reference>
<protein>
    <submittedName>
        <fullName evidence="1">Uncharacterized protein</fullName>
    </submittedName>
</protein>
<proteinExistence type="predicted"/>
<sequence length="70" mass="7908">MVCKGVVKTVRSHNTCSALRKRVFTEEYVEPSITKSCRRSPIGSPPSPLRRWWDGGAAAYAQWCTLDPLR</sequence>
<organism evidence="1">
    <name type="scientific">Haemonchus placei</name>
    <name type="common">Barber's pole worm</name>
    <dbReference type="NCBI Taxonomy" id="6290"/>
    <lineage>
        <taxon>Eukaryota</taxon>
        <taxon>Metazoa</taxon>
        <taxon>Ecdysozoa</taxon>
        <taxon>Nematoda</taxon>
        <taxon>Chromadorea</taxon>
        <taxon>Rhabditida</taxon>
        <taxon>Rhabditina</taxon>
        <taxon>Rhabditomorpha</taxon>
        <taxon>Strongyloidea</taxon>
        <taxon>Trichostrongylidae</taxon>
        <taxon>Haemonchus</taxon>
    </lineage>
</organism>
<name>A0A0N4W9D8_HAEPC</name>